<keyword evidence="3 5" id="KW-1133">Transmembrane helix</keyword>
<dbReference type="InterPro" id="IPR003663">
    <property type="entry name" value="Sugar/inositol_transpt"/>
</dbReference>
<dbReference type="SUPFAM" id="SSF103473">
    <property type="entry name" value="MFS general substrate transporter"/>
    <property type="match status" value="1"/>
</dbReference>
<dbReference type="PANTHER" id="PTHR23503:SF96">
    <property type="entry name" value="MAJOR FACILITATOR SUPERFAMILY (MFS) PROFILE DOMAIN-CONTAINING PROTEIN"/>
    <property type="match status" value="1"/>
</dbReference>
<dbReference type="PRINTS" id="PR00171">
    <property type="entry name" value="SUGRTRNSPORT"/>
</dbReference>
<dbReference type="Pfam" id="PF00083">
    <property type="entry name" value="Sugar_tr"/>
    <property type="match status" value="2"/>
</dbReference>
<name>A0A8S1EZK1_9PELO</name>
<dbReference type="Proteomes" id="UP000494206">
    <property type="component" value="Unassembled WGS sequence"/>
</dbReference>
<feature type="transmembrane region" description="Helical" evidence="5">
    <location>
        <begin position="359"/>
        <end position="379"/>
    </location>
</feature>
<dbReference type="InterPro" id="IPR020846">
    <property type="entry name" value="MFS_dom"/>
</dbReference>
<dbReference type="EMBL" id="CADEPM010000005">
    <property type="protein sequence ID" value="CAB3406810.1"/>
    <property type="molecule type" value="Genomic_DNA"/>
</dbReference>
<feature type="transmembrane region" description="Helical" evidence="5">
    <location>
        <begin position="69"/>
        <end position="92"/>
    </location>
</feature>
<dbReference type="PANTHER" id="PTHR23503">
    <property type="entry name" value="SOLUTE CARRIER FAMILY 2"/>
    <property type="match status" value="1"/>
</dbReference>
<comment type="caution">
    <text evidence="7">The sequence shown here is derived from an EMBL/GenBank/DDBJ whole genome shotgun (WGS) entry which is preliminary data.</text>
</comment>
<feature type="transmembrane region" description="Helical" evidence="5">
    <location>
        <begin position="391"/>
        <end position="411"/>
    </location>
</feature>
<evidence type="ECO:0000256" key="5">
    <source>
        <dbReference type="SAM" id="Phobius"/>
    </source>
</evidence>
<evidence type="ECO:0000313" key="7">
    <source>
        <dbReference type="EMBL" id="CAB3406810.1"/>
    </source>
</evidence>
<feature type="transmembrane region" description="Helical" evidence="5">
    <location>
        <begin position="194"/>
        <end position="212"/>
    </location>
</feature>
<keyword evidence="2 5" id="KW-0812">Transmembrane</keyword>
<sequence length="438" mass="47816">MTRSGDSVVPNCRLAIAAFIVSLGGGFNFGYQLLITNSSENAFMQFLAASYSQLHNVKYRNDASEIVNLWGIILATFFWGATVGAFLIQVIAERLGRKIGIILSFCVQAASIIMAIASFYTNNYIMYAVSRAICGAAISVSIGIAPMFITECSPIRCRGTISLATAIMMQLALVVGAIVAMPQIWGQPHNWHRMYIFELALLVPAIVGTCFVKESPSFLASKGRNDEAVEAFAYYHGVRHREAETLLASEVSQFNTKSSGETPENFGLFSIFKFGVILSSIFIEKYGRRSLLLATFTLLAAFNVIIFACMLLFETHQSALLGYGVVVAIGLFNLIFSAGPCPIAFFITGELVSQGARAAACTWVIVLLNLMRSIVLVIYNPIENLLGGPLAYFVLFFPPCVICVVLIYYYLPETKGKTAEEAADDTKNLPKLCGKSKE</sequence>
<dbReference type="GO" id="GO:0016020">
    <property type="term" value="C:membrane"/>
    <property type="evidence" value="ECO:0007669"/>
    <property type="project" value="UniProtKB-SubCell"/>
</dbReference>
<dbReference type="Gene3D" id="1.20.1250.20">
    <property type="entry name" value="MFS general substrate transporter like domains"/>
    <property type="match status" value="2"/>
</dbReference>
<organism evidence="7 8">
    <name type="scientific">Caenorhabditis bovis</name>
    <dbReference type="NCBI Taxonomy" id="2654633"/>
    <lineage>
        <taxon>Eukaryota</taxon>
        <taxon>Metazoa</taxon>
        <taxon>Ecdysozoa</taxon>
        <taxon>Nematoda</taxon>
        <taxon>Chromadorea</taxon>
        <taxon>Rhabditida</taxon>
        <taxon>Rhabditina</taxon>
        <taxon>Rhabditomorpha</taxon>
        <taxon>Rhabditoidea</taxon>
        <taxon>Rhabditidae</taxon>
        <taxon>Peloderinae</taxon>
        <taxon>Caenorhabditis</taxon>
    </lineage>
</organism>
<evidence type="ECO:0000256" key="2">
    <source>
        <dbReference type="ARBA" id="ARBA00022692"/>
    </source>
</evidence>
<keyword evidence="8" id="KW-1185">Reference proteome</keyword>
<dbReference type="GO" id="GO:0015149">
    <property type="term" value="F:hexose transmembrane transporter activity"/>
    <property type="evidence" value="ECO:0007669"/>
    <property type="project" value="TreeGrafter"/>
</dbReference>
<comment type="subcellular location">
    <subcellularLocation>
        <location evidence="1">Membrane</location>
        <topology evidence="1">Multi-pass membrane protein</topology>
    </subcellularLocation>
</comment>
<dbReference type="OrthoDB" id="8120565at2759"/>
<feature type="transmembrane region" description="Helical" evidence="5">
    <location>
        <begin position="12"/>
        <end position="34"/>
    </location>
</feature>
<dbReference type="PROSITE" id="PS50850">
    <property type="entry name" value="MFS"/>
    <property type="match status" value="1"/>
</dbReference>
<evidence type="ECO:0000259" key="6">
    <source>
        <dbReference type="PROSITE" id="PS50850"/>
    </source>
</evidence>
<proteinExistence type="predicted"/>
<evidence type="ECO:0000256" key="3">
    <source>
        <dbReference type="ARBA" id="ARBA00022989"/>
    </source>
</evidence>
<dbReference type="InterPro" id="IPR005828">
    <property type="entry name" value="MFS_sugar_transport-like"/>
</dbReference>
<dbReference type="InterPro" id="IPR005829">
    <property type="entry name" value="Sugar_transporter_CS"/>
</dbReference>
<evidence type="ECO:0000256" key="1">
    <source>
        <dbReference type="ARBA" id="ARBA00004141"/>
    </source>
</evidence>
<feature type="domain" description="Major facilitator superfamily (MFS) profile" evidence="6">
    <location>
        <begin position="18"/>
        <end position="438"/>
    </location>
</feature>
<gene>
    <name evidence="7" type="ORF">CBOVIS_LOCUS8828</name>
</gene>
<feature type="transmembrane region" description="Helical" evidence="5">
    <location>
        <begin position="161"/>
        <end position="182"/>
    </location>
</feature>
<feature type="transmembrane region" description="Helical" evidence="5">
    <location>
        <begin position="125"/>
        <end position="149"/>
    </location>
</feature>
<feature type="transmembrane region" description="Helical" evidence="5">
    <location>
        <begin position="291"/>
        <end position="313"/>
    </location>
</feature>
<reference evidence="7 8" key="1">
    <citation type="submission" date="2020-04" db="EMBL/GenBank/DDBJ databases">
        <authorList>
            <person name="Laetsch R D."/>
            <person name="Stevens L."/>
            <person name="Kumar S."/>
            <person name="Blaxter L. M."/>
        </authorList>
    </citation>
    <scope>NUCLEOTIDE SEQUENCE [LARGE SCALE GENOMIC DNA]</scope>
</reference>
<dbReference type="PROSITE" id="PS00216">
    <property type="entry name" value="SUGAR_TRANSPORT_1"/>
    <property type="match status" value="1"/>
</dbReference>
<feature type="transmembrane region" description="Helical" evidence="5">
    <location>
        <begin position="319"/>
        <end position="347"/>
    </location>
</feature>
<accession>A0A8S1EZK1</accession>
<keyword evidence="4 5" id="KW-0472">Membrane</keyword>
<protein>
    <recommendedName>
        <fullName evidence="6">Major facilitator superfamily (MFS) profile domain-containing protein</fullName>
    </recommendedName>
</protein>
<evidence type="ECO:0000256" key="4">
    <source>
        <dbReference type="ARBA" id="ARBA00023136"/>
    </source>
</evidence>
<dbReference type="InterPro" id="IPR045263">
    <property type="entry name" value="GLUT"/>
</dbReference>
<dbReference type="AlphaFoldDB" id="A0A8S1EZK1"/>
<evidence type="ECO:0000313" key="8">
    <source>
        <dbReference type="Proteomes" id="UP000494206"/>
    </source>
</evidence>
<feature type="transmembrane region" description="Helical" evidence="5">
    <location>
        <begin position="99"/>
        <end position="119"/>
    </location>
</feature>
<dbReference type="InterPro" id="IPR036259">
    <property type="entry name" value="MFS_trans_sf"/>
</dbReference>